<feature type="compositionally biased region" description="Low complexity" evidence="1">
    <location>
        <begin position="257"/>
        <end position="295"/>
    </location>
</feature>
<dbReference type="AlphaFoldDB" id="A0A327JJB8"/>
<keyword evidence="4" id="KW-1185">Reference proteome</keyword>
<feature type="region of interest" description="Disordered" evidence="1">
    <location>
        <begin position="244"/>
        <end position="301"/>
    </location>
</feature>
<evidence type="ECO:0000256" key="1">
    <source>
        <dbReference type="SAM" id="MobiDB-lite"/>
    </source>
</evidence>
<dbReference type="Proteomes" id="UP000249299">
    <property type="component" value="Unassembled WGS sequence"/>
</dbReference>
<dbReference type="EMBL" id="NPEV01000041">
    <property type="protein sequence ID" value="RAI25806.1"/>
    <property type="molecule type" value="Genomic_DNA"/>
</dbReference>
<proteinExistence type="predicted"/>
<evidence type="ECO:0000313" key="4">
    <source>
        <dbReference type="Proteomes" id="UP000249299"/>
    </source>
</evidence>
<evidence type="ECO:0000313" key="3">
    <source>
        <dbReference type="EMBL" id="RAI25806.1"/>
    </source>
</evidence>
<evidence type="ECO:0008006" key="5">
    <source>
        <dbReference type="Google" id="ProtNLM"/>
    </source>
</evidence>
<gene>
    <name evidence="3" type="ORF">CH339_17030</name>
</gene>
<name>A0A327JJB8_9HYPH</name>
<organism evidence="3 4">
    <name type="scientific">Rhodobium orientis</name>
    <dbReference type="NCBI Taxonomy" id="34017"/>
    <lineage>
        <taxon>Bacteria</taxon>
        <taxon>Pseudomonadati</taxon>
        <taxon>Pseudomonadota</taxon>
        <taxon>Alphaproteobacteria</taxon>
        <taxon>Hyphomicrobiales</taxon>
        <taxon>Rhodobiaceae</taxon>
        <taxon>Rhodobium</taxon>
    </lineage>
</organism>
<dbReference type="RefSeq" id="WP_111435586.1">
    <property type="nucleotide sequence ID" value="NZ_JACIGG010000015.1"/>
</dbReference>
<accession>A0A327JJB8</accession>
<protein>
    <recommendedName>
        <fullName evidence="5">DUF4412 domain-containing protein</fullName>
    </recommendedName>
</protein>
<dbReference type="OrthoDB" id="8227458at2"/>
<feature type="chain" id="PRO_5016297299" description="DUF4412 domain-containing protein" evidence="2">
    <location>
        <begin position="26"/>
        <end position="301"/>
    </location>
</feature>
<feature type="signal peptide" evidence="2">
    <location>
        <begin position="1"/>
        <end position="25"/>
    </location>
</feature>
<reference evidence="3 4" key="1">
    <citation type="submission" date="2017-07" db="EMBL/GenBank/DDBJ databases">
        <title>Draft Genome Sequences of Select Purple Nonsulfur Bacteria.</title>
        <authorList>
            <person name="Lasarre B."/>
            <person name="Mckinlay J.B."/>
        </authorList>
    </citation>
    <scope>NUCLEOTIDE SEQUENCE [LARGE SCALE GENOMIC DNA]</scope>
    <source>
        <strain evidence="3 4">DSM 11290</strain>
    </source>
</reference>
<comment type="caution">
    <text evidence="3">The sequence shown here is derived from an EMBL/GenBank/DDBJ whole genome shotgun (WGS) entry which is preliminary data.</text>
</comment>
<evidence type="ECO:0000256" key="2">
    <source>
        <dbReference type="SAM" id="SignalP"/>
    </source>
</evidence>
<keyword evidence="2" id="KW-0732">Signal</keyword>
<sequence length="301" mass="32355">MQIKGPGTGLLMGALSLLSAGAVAAAETAGATTEFTADAVITMPQRGVQSGTLYVSDDGVRMDSLHQGRRVIEIRLPKEGIARIVFPDERTYMEMTLPPSGAGASMGPQTVPCEPSDDVGCEKVATEQLGGTEVEVWEVTPKGAPKPIRIWWDANRKMPMRQAMPDGSVMQAALQNKEDFGGRTVERWEISFRSPDGRYVTGTILYDPEYALSVYENMPGGMVRELRNIRPGKPDTALFEVPAGFNKIEPPTPPQGQMPQGQRMQQPPAGYGQPPAGYGQPPAGYGQPPAGYGQPPQMPAQ</sequence>